<dbReference type="EMBL" id="CP001197">
    <property type="protein sequence ID" value="ACL07698.1"/>
    <property type="molecule type" value="Genomic_DNA"/>
</dbReference>
<gene>
    <name evidence="1" type="ordered locus">DvMF_0741</name>
</gene>
<dbReference type="STRING" id="883.DvMF_0741"/>
<sequence length="124" mass="13827">MALKEYLGAVILEIDGKEYEVESVDIDHKSGRKLVKTMNRKGKPSGFAQGVHEWTLKLTLPIPKENAPDWDDIVGAKVTIYPVTEGGIRESYLDCVAMDDARKYSVDNEAKVDVTLAAMDRVEE</sequence>
<evidence type="ECO:0008006" key="2">
    <source>
        <dbReference type="Google" id="ProtNLM"/>
    </source>
</evidence>
<evidence type="ECO:0000313" key="1">
    <source>
        <dbReference type="EMBL" id="ACL07698.1"/>
    </source>
</evidence>
<dbReference type="KEGG" id="dvm:DvMF_0741"/>
<proteinExistence type="predicted"/>
<dbReference type="HOGENOM" id="CLU_162447_0_0_7"/>
<accession>B8DKZ5</accession>
<dbReference type="eggNOG" id="ENOG5032TY9">
    <property type="taxonomic scope" value="Bacteria"/>
</dbReference>
<organism evidence="1">
    <name type="scientific">Nitratidesulfovibrio vulgaris (strain DSM 19637 / Miyazaki F)</name>
    <name type="common">Desulfovibrio vulgaris</name>
    <dbReference type="NCBI Taxonomy" id="883"/>
    <lineage>
        <taxon>Bacteria</taxon>
        <taxon>Pseudomonadati</taxon>
        <taxon>Thermodesulfobacteriota</taxon>
        <taxon>Desulfovibrionia</taxon>
        <taxon>Desulfovibrionales</taxon>
        <taxon>Desulfovibrionaceae</taxon>
        <taxon>Nitratidesulfovibrio</taxon>
    </lineage>
</organism>
<protein>
    <recommendedName>
        <fullName evidence="2">Phage tail protein</fullName>
    </recommendedName>
</protein>
<dbReference type="AlphaFoldDB" id="B8DKZ5"/>
<name>B8DKZ5_NITV9</name>
<dbReference type="OrthoDB" id="5455158at2"/>
<reference evidence="1" key="1">
    <citation type="submission" date="2008-10" db="EMBL/GenBank/DDBJ databases">
        <title>Complete sequence of Desulfovibrio vulgaris str. 'Miyazaki F'.</title>
        <authorList>
            <person name="Lucas S."/>
            <person name="Copeland A."/>
            <person name="Lapidus A."/>
            <person name="Glavina del Rio T."/>
            <person name="Dalin E."/>
            <person name="Tice H."/>
            <person name="Bruce D."/>
            <person name="Goodwin L."/>
            <person name="Pitluck S."/>
            <person name="Sims D."/>
            <person name="Brettin T."/>
            <person name="Detter J.C."/>
            <person name="Han C."/>
            <person name="Larimer F."/>
            <person name="Land M."/>
            <person name="Hauser L."/>
            <person name="Kyrpides N."/>
            <person name="Mikhailova N."/>
            <person name="Hazen T.C."/>
            <person name="Richardson P."/>
        </authorList>
    </citation>
    <scope>NUCLEOTIDE SEQUENCE</scope>
    <source>
        <strain evidence="1">Miyazaki F</strain>
    </source>
</reference>